<reference evidence="2 3" key="1">
    <citation type="submission" date="2014-03" db="EMBL/GenBank/DDBJ databases">
        <title>Draft Genome of Photorhabdus temperata Meg1.</title>
        <authorList>
            <person name="Hurst S.G.IV."/>
            <person name="Morris K."/>
            <person name="Thomas K."/>
            <person name="Tisa L.S."/>
        </authorList>
    </citation>
    <scope>NUCLEOTIDE SEQUENCE [LARGE SCALE GENOMIC DNA]</scope>
    <source>
        <strain evidence="2 3">Meg1</strain>
    </source>
</reference>
<name>A0A081RQZ6_PHOTE</name>
<dbReference type="RefSeq" id="WP_036841548.1">
    <property type="nucleotide sequence ID" value="NZ_CAWLUD010000107.1"/>
</dbReference>
<dbReference type="EMBL" id="JGVH01000107">
    <property type="protein sequence ID" value="KER01099.1"/>
    <property type="molecule type" value="Genomic_DNA"/>
</dbReference>
<dbReference type="GeneID" id="48849182"/>
<gene>
    <name evidence="2" type="ORF">MEG1DRAFT_04309</name>
</gene>
<dbReference type="InterPro" id="IPR008813">
    <property type="entry name" value="Plasmid_replication_RepL"/>
</dbReference>
<dbReference type="AlphaFoldDB" id="A0A081RQZ6"/>
<feature type="domain" description="Plasmid replication protein RepL" evidence="1">
    <location>
        <begin position="52"/>
        <end position="121"/>
    </location>
</feature>
<dbReference type="Pfam" id="PF05732">
    <property type="entry name" value="RepL"/>
    <property type="match status" value="1"/>
</dbReference>
<dbReference type="Gene3D" id="1.10.10.10">
    <property type="entry name" value="Winged helix-like DNA-binding domain superfamily/Winged helix DNA-binding domain"/>
    <property type="match status" value="1"/>
</dbReference>
<dbReference type="SUPFAM" id="SSF46785">
    <property type="entry name" value="Winged helix' DNA-binding domain"/>
    <property type="match status" value="1"/>
</dbReference>
<dbReference type="InterPro" id="IPR036388">
    <property type="entry name" value="WH-like_DNA-bd_sf"/>
</dbReference>
<proteinExistence type="predicted"/>
<evidence type="ECO:0000313" key="3">
    <source>
        <dbReference type="Proteomes" id="UP000028002"/>
    </source>
</evidence>
<evidence type="ECO:0000313" key="2">
    <source>
        <dbReference type="EMBL" id="KER01099.1"/>
    </source>
</evidence>
<protein>
    <submittedName>
        <fullName evidence="2">Transcriptional regulator</fullName>
    </submittedName>
</protein>
<dbReference type="GO" id="GO:0006276">
    <property type="term" value="P:plasmid maintenance"/>
    <property type="evidence" value="ECO:0007669"/>
    <property type="project" value="InterPro"/>
</dbReference>
<dbReference type="Proteomes" id="UP000028002">
    <property type="component" value="Unassembled WGS sequence"/>
</dbReference>
<evidence type="ECO:0000259" key="1">
    <source>
        <dbReference type="Pfam" id="PF05732"/>
    </source>
</evidence>
<dbReference type="GO" id="GO:0006260">
    <property type="term" value="P:DNA replication"/>
    <property type="evidence" value="ECO:0007669"/>
    <property type="project" value="InterPro"/>
</dbReference>
<sequence length="156" mass="17763">MTKQSKIHDVEIIPNHDTKGHIFIQAYDKGIDFITKCAQERDNATIILYLKMIKDMDKETGALMVDVSTLISQTGLSKSAVYRSIKTLKESGMIRSRYSKVYEINPDGFWKGKRELRDTALFFAESNRARNVKYRLNPASAATDSFTVPATFEEET</sequence>
<organism evidence="2 3">
    <name type="scientific">Photorhabdus temperata subsp. temperata Meg1</name>
    <dbReference type="NCBI Taxonomy" id="1393735"/>
    <lineage>
        <taxon>Bacteria</taxon>
        <taxon>Pseudomonadati</taxon>
        <taxon>Pseudomonadota</taxon>
        <taxon>Gammaproteobacteria</taxon>
        <taxon>Enterobacterales</taxon>
        <taxon>Morganellaceae</taxon>
        <taxon>Photorhabdus</taxon>
    </lineage>
</organism>
<dbReference type="PATRIC" id="fig|1393735.3.peg.4413"/>
<dbReference type="InterPro" id="IPR036390">
    <property type="entry name" value="WH_DNA-bd_sf"/>
</dbReference>
<accession>A0A081RQZ6</accession>
<comment type="caution">
    <text evidence="2">The sequence shown here is derived from an EMBL/GenBank/DDBJ whole genome shotgun (WGS) entry which is preliminary data.</text>
</comment>